<dbReference type="Pfam" id="PF00934">
    <property type="entry name" value="PE"/>
    <property type="match status" value="1"/>
</dbReference>
<protein>
    <recommendedName>
        <fullName evidence="1">PE domain-containing protein</fullName>
    </recommendedName>
</protein>
<evidence type="ECO:0000313" key="2">
    <source>
        <dbReference type="EMBL" id="GAT15135.1"/>
    </source>
</evidence>
<evidence type="ECO:0000259" key="1">
    <source>
        <dbReference type="Pfam" id="PF00934"/>
    </source>
</evidence>
<dbReference type="STRING" id="1797.RMCT_2105"/>
<feature type="domain" description="PE" evidence="1">
    <location>
        <begin position="10"/>
        <end position="81"/>
    </location>
</feature>
<dbReference type="OrthoDB" id="4764899at2"/>
<organism evidence="2 3">
    <name type="scientific">Mycolicibacterium thermoresistibile</name>
    <name type="common">Mycobacterium thermoresistibile</name>
    <dbReference type="NCBI Taxonomy" id="1797"/>
    <lineage>
        <taxon>Bacteria</taxon>
        <taxon>Bacillati</taxon>
        <taxon>Actinomycetota</taxon>
        <taxon>Actinomycetes</taxon>
        <taxon>Mycobacteriales</taxon>
        <taxon>Mycobacteriaceae</taxon>
        <taxon>Mycolicibacterium</taxon>
    </lineage>
</organism>
<gene>
    <name evidence="2" type="ORF">RMCT_2105</name>
</gene>
<reference evidence="2 3" key="1">
    <citation type="journal article" date="2016" name="Genome Announc.">
        <title>Draft Genome Sequences of Five Rapidly Growing Mycobacterium Species, M. thermoresistibile, M. fortuitum subsp. acetamidolyticum, M. canariasense, M. brisbanense, and M. novocastrense.</title>
        <authorList>
            <person name="Katahira K."/>
            <person name="Ogura Y."/>
            <person name="Gotoh Y."/>
            <person name="Hayashi T."/>
        </authorList>
    </citation>
    <scope>NUCLEOTIDE SEQUENCE [LARGE SCALE GENOMIC DNA]</scope>
    <source>
        <strain evidence="2 3">JCM6362</strain>
    </source>
</reference>
<dbReference type="AlphaFoldDB" id="A0A100XEH0"/>
<reference evidence="3" key="2">
    <citation type="submission" date="2016-02" db="EMBL/GenBank/DDBJ databases">
        <title>Draft genome sequence of five rapidly growing Mycobacterium species.</title>
        <authorList>
            <person name="Katahira K."/>
            <person name="Gotou Y."/>
            <person name="Iida K."/>
            <person name="Ogura Y."/>
            <person name="Hayashi T."/>
        </authorList>
    </citation>
    <scope>NUCLEOTIDE SEQUENCE [LARGE SCALE GENOMIC DNA]</scope>
    <source>
        <strain evidence="3">JCM6362</strain>
    </source>
</reference>
<dbReference type="Proteomes" id="UP000069654">
    <property type="component" value="Unassembled WGS sequence"/>
</dbReference>
<dbReference type="InterPro" id="IPR000084">
    <property type="entry name" value="PE-PGRS_N"/>
</dbReference>
<comment type="caution">
    <text evidence="2">The sequence shown here is derived from an EMBL/GenBank/DDBJ whole genome shotgun (WGS) entry which is preliminary data.</text>
</comment>
<sequence length="99" mass="10275">MAIPELKVNESALHWDPAEVMVPSVPAIPAGEDPMSQVVAEALPGVAAKVTEMVAATRAQEAEFAANVAAAKQAYQRTDDTADQELKSAADAVYVPGAL</sequence>
<dbReference type="EMBL" id="BCTB01000012">
    <property type="protein sequence ID" value="GAT15135.1"/>
    <property type="molecule type" value="Genomic_DNA"/>
</dbReference>
<evidence type="ECO:0000313" key="3">
    <source>
        <dbReference type="Proteomes" id="UP000069654"/>
    </source>
</evidence>
<accession>A0A100XEH0</accession>
<proteinExistence type="predicted"/>
<name>A0A100XEH0_MYCTH</name>
<dbReference type="Gene3D" id="1.10.287.850">
    <property type="entry name" value="HP0062-like domain"/>
    <property type="match status" value="1"/>
</dbReference>
<dbReference type="RefSeq" id="WP_003924591.1">
    <property type="nucleotide sequence ID" value="NZ_BCTB01000012.1"/>
</dbReference>